<organism evidence="17 18">
    <name type="scientific">Streptacidiphilus fuscans</name>
    <dbReference type="NCBI Taxonomy" id="2789292"/>
    <lineage>
        <taxon>Bacteria</taxon>
        <taxon>Bacillati</taxon>
        <taxon>Actinomycetota</taxon>
        <taxon>Actinomycetes</taxon>
        <taxon>Kitasatosporales</taxon>
        <taxon>Streptomycetaceae</taxon>
        <taxon>Streptacidiphilus</taxon>
    </lineage>
</organism>
<evidence type="ECO:0000256" key="7">
    <source>
        <dbReference type="ARBA" id="ARBA00022781"/>
    </source>
</evidence>
<evidence type="ECO:0000256" key="2">
    <source>
        <dbReference type="ARBA" id="ARBA00005513"/>
    </source>
</evidence>
<evidence type="ECO:0000256" key="10">
    <source>
        <dbReference type="ARBA" id="ARBA00023136"/>
    </source>
</evidence>
<dbReference type="InterPro" id="IPR028987">
    <property type="entry name" value="ATP_synth_B-like_membr_sf"/>
</dbReference>
<dbReference type="GO" id="GO:0046961">
    <property type="term" value="F:proton-transporting ATPase activity, rotational mechanism"/>
    <property type="evidence" value="ECO:0007669"/>
    <property type="project" value="TreeGrafter"/>
</dbReference>
<comment type="subunit">
    <text evidence="13 14">F-type ATPases have 2 components, F(1) - the catalytic core - and F(0) - the membrane proton channel. F(1) has five subunits: alpha(3), beta(3), gamma(1), delta(1), epsilon(1). F(0) has three main subunits: a(1), b(2) and c(10-14). The alpha and beta chains form an alternating ring which encloses part of the gamma chain. F(1) is attached to F(0) by a central stalk formed by the gamma and epsilon chains, while a peripheral stalk is formed by the delta and b chains.</text>
</comment>
<keyword evidence="8 14" id="KW-1133">Transmembrane helix</keyword>
<protein>
    <recommendedName>
        <fullName evidence="14">ATP synthase subunit b</fullName>
    </recommendedName>
    <alternativeName>
        <fullName evidence="14">ATP synthase F(0) sector subunit b</fullName>
    </alternativeName>
    <alternativeName>
        <fullName evidence="14">ATPase subunit I</fullName>
    </alternativeName>
    <alternativeName>
        <fullName evidence="14">F-type ATPase subunit b</fullName>
        <shortName evidence="14">F-ATPase subunit b</shortName>
    </alternativeName>
</protein>
<dbReference type="InterPro" id="IPR005864">
    <property type="entry name" value="ATP_synth_F0_bsu_bac"/>
</dbReference>
<keyword evidence="7 14" id="KW-0375">Hydrogen ion transport</keyword>
<dbReference type="InterPro" id="IPR050059">
    <property type="entry name" value="ATP_synthase_B_chain"/>
</dbReference>
<evidence type="ECO:0000256" key="14">
    <source>
        <dbReference type="HAMAP-Rule" id="MF_01398"/>
    </source>
</evidence>
<dbReference type="GO" id="GO:0045259">
    <property type="term" value="C:proton-transporting ATP synthase complex"/>
    <property type="evidence" value="ECO:0007669"/>
    <property type="project" value="UniProtKB-KW"/>
</dbReference>
<comment type="function">
    <text evidence="14">Component of the F(0) channel, it forms part of the peripheral stalk, linking F(1) to F(0).</text>
</comment>
<keyword evidence="3 14" id="KW-0813">Transport</keyword>
<dbReference type="NCBIfam" id="TIGR01144">
    <property type="entry name" value="ATP_synt_b"/>
    <property type="match status" value="1"/>
</dbReference>
<evidence type="ECO:0000256" key="9">
    <source>
        <dbReference type="ARBA" id="ARBA00023065"/>
    </source>
</evidence>
<evidence type="ECO:0000256" key="13">
    <source>
        <dbReference type="ARBA" id="ARBA00025830"/>
    </source>
</evidence>
<accession>A0A931B2R1</accession>
<keyword evidence="11 14" id="KW-0066">ATP synthesis</keyword>
<keyword evidence="4 14" id="KW-1003">Cell membrane</keyword>
<evidence type="ECO:0000256" key="12">
    <source>
        <dbReference type="ARBA" id="ARBA00025198"/>
    </source>
</evidence>
<dbReference type="GO" id="GO:0005886">
    <property type="term" value="C:plasma membrane"/>
    <property type="evidence" value="ECO:0007669"/>
    <property type="project" value="UniProtKB-SubCell"/>
</dbReference>
<evidence type="ECO:0000313" key="18">
    <source>
        <dbReference type="Proteomes" id="UP000657385"/>
    </source>
</evidence>
<dbReference type="GO" id="GO:0046933">
    <property type="term" value="F:proton-transporting ATP synthase activity, rotational mechanism"/>
    <property type="evidence" value="ECO:0007669"/>
    <property type="project" value="UniProtKB-UniRule"/>
</dbReference>
<feature type="transmembrane region" description="Helical" evidence="14">
    <location>
        <begin position="12"/>
        <end position="30"/>
    </location>
</feature>
<sequence>MGPLNPSKTELVVALICFFTIYGILGRVLLPRARRVMDERADAIEGGMERAGNARREADAALEEYRLQLSEARREAARILQDAKEEGALLVDEARQQALEERERMIAAAEAEFAADRALVEASLRVAVADLSTELASKIVGEPLAELAPGSPAIRSYLDDLGDLTTTD</sequence>
<reference evidence="17" key="1">
    <citation type="submission" date="2020-11" db="EMBL/GenBank/DDBJ databases">
        <title>Isolation and identification of active actinomycetes.</title>
        <authorList>
            <person name="Yu B."/>
        </authorList>
    </citation>
    <scope>NUCLEOTIDE SEQUENCE</scope>
    <source>
        <strain evidence="17">NEAU-YB345</strain>
    </source>
</reference>
<keyword evidence="16" id="KW-0175">Coiled coil</keyword>
<comment type="similarity">
    <text evidence="2 14 15">Belongs to the ATPase B chain family.</text>
</comment>
<proteinExistence type="inferred from homology"/>
<comment type="subcellular location">
    <subcellularLocation>
        <location evidence="1 14">Cell membrane</location>
        <topology evidence="1 14">Single-pass membrane protein</topology>
    </subcellularLocation>
</comment>
<keyword evidence="18" id="KW-1185">Reference proteome</keyword>
<keyword evidence="6 14" id="KW-0812">Transmembrane</keyword>
<feature type="coiled-coil region" evidence="16">
    <location>
        <begin position="48"/>
        <end position="86"/>
    </location>
</feature>
<dbReference type="HAMAP" id="MF_01398">
    <property type="entry name" value="ATP_synth_b_bprime"/>
    <property type="match status" value="1"/>
</dbReference>
<evidence type="ECO:0000256" key="4">
    <source>
        <dbReference type="ARBA" id="ARBA00022475"/>
    </source>
</evidence>
<dbReference type="RefSeq" id="WP_196194447.1">
    <property type="nucleotide sequence ID" value="NZ_JADPRT010000005.1"/>
</dbReference>
<dbReference type="PANTHER" id="PTHR33445:SF1">
    <property type="entry name" value="ATP SYNTHASE SUBUNIT B"/>
    <property type="match status" value="1"/>
</dbReference>
<dbReference type="PANTHER" id="PTHR33445">
    <property type="entry name" value="ATP SYNTHASE SUBUNIT B', CHLOROPLASTIC"/>
    <property type="match status" value="1"/>
</dbReference>
<comment type="function">
    <text evidence="12 14">F(1)F(0) ATP synthase produces ATP from ADP in the presence of a proton or sodium gradient. F-type ATPases consist of two structural domains, F(1) containing the extramembraneous catalytic core and F(0) containing the membrane proton channel, linked together by a central stalk and a peripheral stalk. During catalysis, ATP synthesis in the catalytic domain of F(1) is coupled via a rotary mechanism of the central stalk subunits to proton translocation.</text>
</comment>
<dbReference type="Pfam" id="PF00430">
    <property type="entry name" value="ATP-synt_B"/>
    <property type="match status" value="1"/>
</dbReference>
<dbReference type="EMBL" id="JADPRT010000005">
    <property type="protein sequence ID" value="MBF9069294.1"/>
    <property type="molecule type" value="Genomic_DNA"/>
</dbReference>
<evidence type="ECO:0000256" key="8">
    <source>
        <dbReference type="ARBA" id="ARBA00022989"/>
    </source>
</evidence>
<keyword evidence="9 14" id="KW-0406">Ion transport</keyword>
<evidence type="ECO:0000256" key="11">
    <source>
        <dbReference type="ARBA" id="ARBA00023310"/>
    </source>
</evidence>
<keyword evidence="5 14" id="KW-0138">CF(0)</keyword>
<dbReference type="SUPFAM" id="SSF81573">
    <property type="entry name" value="F1F0 ATP synthase subunit B, membrane domain"/>
    <property type="match status" value="1"/>
</dbReference>
<dbReference type="Proteomes" id="UP000657385">
    <property type="component" value="Unassembled WGS sequence"/>
</dbReference>
<comment type="caution">
    <text evidence="17">The sequence shown here is derived from an EMBL/GenBank/DDBJ whole genome shotgun (WGS) entry which is preliminary data.</text>
</comment>
<evidence type="ECO:0000256" key="1">
    <source>
        <dbReference type="ARBA" id="ARBA00004162"/>
    </source>
</evidence>
<evidence type="ECO:0000256" key="3">
    <source>
        <dbReference type="ARBA" id="ARBA00022448"/>
    </source>
</evidence>
<dbReference type="CDD" id="cd06503">
    <property type="entry name" value="ATP-synt_Fo_b"/>
    <property type="match status" value="1"/>
</dbReference>
<evidence type="ECO:0000256" key="16">
    <source>
        <dbReference type="SAM" id="Coils"/>
    </source>
</evidence>
<keyword evidence="10 14" id="KW-0472">Membrane</keyword>
<evidence type="ECO:0000256" key="6">
    <source>
        <dbReference type="ARBA" id="ARBA00022692"/>
    </source>
</evidence>
<gene>
    <name evidence="14 17" type="primary">atpF</name>
    <name evidence="17" type="ORF">I2501_14805</name>
</gene>
<name>A0A931B2R1_9ACTN</name>
<dbReference type="InterPro" id="IPR002146">
    <property type="entry name" value="ATP_synth_b/b'su_bac/chlpt"/>
</dbReference>
<dbReference type="Gene3D" id="1.20.5.620">
    <property type="entry name" value="F1F0 ATP synthase subunit B, membrane domain"/>
    <property type="match status" value="1"/>
</dbReference>
<evidence type="ECO:0000256" key="15">
    <source>
        <dbReference type="RuleBase" id="RU003848"/>
    </source>
</evidence>
<evidence type="ECO:0000256" key="5">
    <source>
        <dbReference type="ARBA" id="ARBA00022547"/>
    </source>
</evidence>
<evidence type="ECO:0000313" key="17">
    <source>
        <dbReference type="EMBL" id="MBF9069294.1"/>
    </source>
</evidence>
<dbReference type="AlphaFoldDB" id="A0A931B2R1"/>